<evidence type="ECO:0000313" key="1">
    <source>
        <dbReference type="EMBL" id="MEF3367781.1"/>
    </source>
</evidence>
<dbReference type="EMBL" id="JAZHYN010000058">
    <property type="protein sequence ID" value="MEF3367781.1"/>
    <property type="molecule type" value="Genomic_DNA"/>
</dbReference>
<evidence type="ECO:0000313" key="2">
    <source>
        <dbReference type="Proteomes" id="UP001350748"/>
    </source>
</evidence>
<reference evidence="1 2" key="1">
    <citation type="submission" date="2024-02" db="EMBL/GenBank/DDBJ databases">
        <authorList>
            <person name="Grouzdev D."/>
        </authorList>
    </citation>
    <scope>NUCLEOTIDE SEQUENCE [LARGE SCALE GENOMIC DNA]</scope>
    <source>
        <strain evidence="1 2">9N</strain>
    </source>
</reference>
<sequence length="139" mass="15270">MAESETTEPSRLRPALVVVANAASRDGEAQKARGSQKRGAAVAFDRRELNVLFNLYGAKVAAGEWRDYALDFTPAKAVFSIFRRASEAPLYRIEKNPELSRRQGAYAVIAATGLVMRRGHDLARVVRVLDRGLKLVGAE</sequence>
<comment type="caution">
    <text evidence="1">The sequence shown here is derived from an EMBL/GenBank/DDBJ whole genome shotgun (WGS) entry which is preliminary data.</text>
</comment>
<gene>
    <name evidence="1" type="ORF">V3H18_14695</name>
</gene>
<dbReference type="Proteomes" id="UP001350748">
    <property type="component" value="Unassembled WGS sequence"/>
</dbReference>
<organism evidence="1 2">
    <name type="scientific">Methylocystis borbori</name>
    <dbReference type="NCBI Taxonomy" id="3118750"/>
    <lineage>
        <taxon>Bacteria</taxon>
        <taxon>Pseudomonadati</taxon>
        <taxon>Pseudomonadota</taxon>
        <taxon>Alphaproteobacteria</taxon>
        <taxon>Hyphomicrobiales</taxon>
        <taxon>Methylocystaceae</taxon>
        <taxon>Methylocystis</taxon>
    </lineage>
</organism>
<protein>
    <submittedName>
        <fullName evidence="1">DUF2794 domain-containing protein</fullName>
    </submittedName>
</protein>
<keyword evidence="2" id="KW-1185">Reference proteome</keyword>
<accession>A0ABU7XMQ6</accession>
<proteinExistence type="predicted"/>
<dbReference type="InterPro" id="IPR021252">
    <property type="entry name" value="DUF2794"/>
</dbReference>
<name>A0ABU7XMQ6_9HYPH</name>
<dbReference type="Pfam" id="PF10984">
    <property type="entry name" value="DUF2794"/>
    <property type="match status" value="1"/>
</dbReference>
<dbReference type="RefSeq" id="WP_332082821.1">
    <property type="nucleotide sequence ID" value="NZ_JAZHYN010000058.1"/>
</dbReference>